<dbReference type="InterPro" id="IPR050661">
    <property type="entry name" value="BglG_antiterminators"/>
</dbReference>
<comment type="caution">
    <text evidence="6">The sequence shown here is derived from an EMBL/GenBank/DDBJ whole genome shotgun (WGS) entry which is preliminary data.</text>
</comment>
<evidence type="ECO:0000256" key="3">
    <source>
        <dbReference type="ARBA" id="ARBA00023163"/>
    </source>
</evidence>
<keyword evidence="7" id="KW-1185">Reference proteome</keyword>
<dbReference type="InterPro" id="IPR013196">
    <property type="entry name" value="HTH_11"/>
</dbReference>
<dbReference type="RefSeq" id="WP_191768466.1">
    <property type="nucleotide sequence ID" value="NZ_JACSRA010000012.1"/>
</dbReference>
<dbReference type="InterPro" id="IPR011608">
    <property type="entry name" value="PRD"/>
</dbReference>
<keyword evidence="2" id="KW-0805">Transcription regulation</keyword>
<dbReference type="Gene3D" id="3.40.50.2300">
    <property type="match status" value="1"/>
</dbReference>
<feature type="domain" description="PRD" evidence="5">
    <location>
        <begin position="294"/>
        <end position="401"/>
    </location>
</feature>
<dbReference type="Pfam" id="PF00874">
    <property type="entry name" value="PRD"/>
    <property type="match status" value="1"/>
</dbReference>
<dbReference type="InterPro" id="IPR036388">
    <property type="entry name" value="WH-like_DNA-bd_sf"/>
</dbReference>
<sequence>MNRRRRDILNLIFNTEEYITGNELARLCNVTIRTIRKDIKEINNLLKEYDTEIDSSIKKGYFLTKRNKEILKKNDLIRKVLDYEYIIEAPSLPIDRQMYILLKLTTKKYIYVEELAESLYVSTATVNNDIAFMNKWLKKELKLGISYSLNEGITLRADEKEKRNIISWVLAKRINISTVSKYWSYLFEGKDVITLARDIYHVVSAETKKHNYYLSGHSAQLLCYEILVAVNRQKLGFNLNDSDDINGELMPVIIAIREKVEKILEERLSETEWLNLQQYFKSKQFLHGTDIKNIQTEEVVYIVDEFLNILYKNFKIDLRVNPDNKYKLILYVAPMINRLKYRHCISNTIDKKVVKTYKTEFKMATEIIHIIKKKLNLNIGLIDLAYITIHLVTMCGIGRYKLNTIIVCDYDESILSFINDKIKNYFGEKIEVCRFYDYQEFMYENEENLKKVDFIITTSTIADITNIPFIRISPEVEQNDMDMIAEYLDGYKSESS</sequence>
<evidence type="ECO:0000313" key="6">
    <source>
        <dbReference type="EMBL" id="MBD7911591.1"/>
    </source>
</evidence>
<evidence type="ECO:0000256" key="1">
    <source>
        <dbReference type="ARBA" id="ARBA00022737"/>
    </source>
</evidence>
<evidence type="ECO:0000256" key="4">
    <source>
        <dbReference type="SAM" id="Coils"/>
    </source>
</evidence>
<dbReference type="EMBL" id="JACSRA010000012">
    <property type="protein sequence ID" value="MBD7911591.1"/>
    <property type="molecule type" value="Genomic_DNA"/>
</dbReference>
<accession>A0ABR8PTT3</accession>
<dbReference type="Pfam" id="PF08279">
    <property type="entry name" value="HTH_11"/>
    <property type="match status" value="2"/>
</dbReference>
<gene>
    <name evidence="6" type="ORF">H9661_09510</name>
</gene>
<reference evidence="6 7" key="1">
    <citation type="submission" date="2020-08" db="EMBL/GenBank/DDBJ databases">
        <title>A Genomic Blueprint of the Chicken Gut Microbiome.</title>
        <authorList>
            <person name="Gilroy R."/>
            <person name="Ravi A."/>
            <person name="Getino M."/>
            <person name="Pursley I."/>
            <person name="Horton D.L."/>
            <person name="Alikhan N.-F."/>
            <person name="Baker D."/>
            <person name="Gharbi K."/>
            <person name="Hall N."/>
            <person name="Watson M."/>
            <person name="Adriaenssens E.M."/>
            <person name="Foster-Nyarko E."/>
            <person name="Jarju S."/>
            <person name="Secka A."/>
            <person name="Antonio M."/>
            <person name="Oren A."/>
            <person name="Chaudhuri R."/>
            <person name="La Ragione R.M."/>
            <person name="Hildebrand F."/>
            <person name="Pallen M.J."/>
        </authorList>
    </citation>
    <scope>NUCLEOTIDE SEQUENCE [LARGE SCALE GENOMIC DNA]</scope>
    <source>
        <strain evidence="6 7">Sa3CVN1</strain>
    </source>
</reference>
<dbReference type="Proteomes" id="UP000627781">
    <property type="component" value="Unassembled WGS sequence"/>
</dbReference>
<name>A0ABR8PTT3_9CLOT</name>
<keyword evidence="3" id="KW-0804">Transcription</keyword>
<dbReference type="SUPFAM" id="SSF63520">
    <property type="entry name" value="PTS-regulatory domain, PRD"/>
    <property type="match status" value="1"/>
</dbReference>
<proteinExistence type="predicted"/>
<organism evidence="6 7">
    <name type="scientific">Clostridium cibarium</name>
    <dbReference type="NCBI Taxonomy" id="2762247"/>
    <lineage>
        <taxon>Bacteria</taxon>
        <taxon>Bacillati</taxon>
        <taxon>Bacillota</taxon>
        <taxon>Clostridia</taxon>
        <taxon>Eubacteriales</taxon>
        <taxon>Clostridiaceae</taxon>
        <taxon>Clostridium</taxon>
    </lineage>
</organism>
<dbReference type="PANTHER" id="PTHR30185">
    <property type="entry name" value="CRYPTIC BETA-GLUCOSIDE BGL OPERON ANTITERMINATOR"/>
    <property type="match status" value="1"/>
</dbReference>
<dbReference type="InterPro" id="IPR036390">
    <property type="entry name" value="WH_DNA-bd_sf"/>
</dbReference>
<dbReference type="Gene3D" id="1.10.1790.10">
    <property type="entry name" value="PRD domain"/>
    <property type="match status" value="1"/>
</dbReference>
<keyword evidence="1" id="KW-0677">Repeat</keyword>
<dbReference type="PANTHER" id="PTHR30185:SF18">
    <property type="entry name" value="TRANSCRIPTIONAL REGULATOR MTLR"/>
    <property type="match status" value="1"/>
</dbReference>
<dbReference type="InterPro" id="IPR036634">
    <property type="entry name" value="PRD_sf"/>
</dbReference>
<protein>
    <submittedName>
        <fullName evidence="6">HTH domain-containing protein</fullName>
    </submittedName>
</protein>
<evidence type="ECO:0000259" key="5">
    <source>
        <dbReference type="PROSITE" id="PS51372"/>
    </source>
</evidence>
<dbReference type="PROSITE" id="PS51372">
    <property type="entry name" value="PRD_2"/>
    <property type="match status" value="1"/>
</dbReference>
<feature type="coiled-coil region" evidence="4">
    <location>
        <begin position="32"/>
        <end position="59"/>
    </location>
</feature>
<dbReference type="SUPFAM" id="SSF46785">
    <property type="entry name" value="Winged helix' DNA-binding domain"/>
    <property type="match status" value="2"/>
</dbReference>
<evidence type="ECO:0000256" key="2">
    <source>
        <dbReference type="ARBA" id="ARBA00023015"/>
    </source>
</evidence>
<keyword evidence="4" id="KW-0175">Coiled coil</keyword>
<dbReference type="Gene3D" id="1.10.10.10">
    <property type="entry name" value="Winged helix-like DNA-binding domain superfamily/Winged helix DNA-binding domain"/>
    <property type="match status" value="2"/>
</dbReference>
<evidence type="ECO:0000313" key="7">
    <source>
        <dbReference type="Proteomes" id="UP000627781"/>
    </source>
</evidence>